<evidence type="ECO:0000256" key="1">
    <source>
        <dbReference type="SAM" id="SignalP"/>
    </source>
</evidence>
<feature type="signal peptide" evidence="1">
    <location>
        <begin position="1"/>
        <end position="19"/>
    </location>
</feature>
<reference evidence="2 3" key="1">
    <citation type="submission" date="2019-04" db="EMBL/GenBank/DDBJ databases">
        <authorList>
            <person name="Li J."/>
        </authorList>
    </citation>
    <scope>NUCLEOTIDE SEQUENCE [LARGE SCALE GENOMIC DNA]</scope>
    <source>
        <strain evidence="2 3">KCTC 42687</strain>
    </source>
</reference>
<dbReference type="InterPro" id="IPR058248">
    <property type="entry name" value="Lxx211020-like"/>
</dbReference>
<proteinExistence type="predicted"/>
<dbReference type="PANTHER" id="PTHR36302:SF1">
    <property type="entry name" value="COPPER CHAPERONE PCU(A)C"/>
    <property type="match status" value="1"/>
</dbReference>
<protein>
    <submittedName>
        <fullName evidence="2">Copper chaperone PCu(A)C</fullName>
    </submittedName>
</protein>
<evidence type="ECO:0000313" key="3">
    <source>
        <dbReference type="Proteomes" id="UP000309747"/>
    </source>
</evidence>
<keyword evidence="1" id="KW-0732">Signal</keyword>
<dbReference type="AlphaFoldDB" id="A0A4U0R445"/>
<evidence type="ECO:0000313" key="2">
    <source>
        <dbReference type="EMBL" id="TJZ89406.1"/>
    </source>
</evidence>
<dbReference type="Pfam" id="PF04314">
    <property type="entry name" value="PCuAC"/>
    <property type="match status" value="1"/>
</dbReference>
<dbReference type="EMBL" id="SUNI01000036">
    <property type="protein sequence ID" value="TJZ89406.1"/>
    <property type="molecule type" value="Genomic_DNA"/>
</dbReference>
<organism evidence="2 3">
    <name type="scientific">Paracoccus gahaiensis</name>
    <dbReference type="NCBI Taxonomy" id="1706839"/>
    <lineage>
        <taxon>Bacteria</taxon>
        <taxon>Pseudomonadati</taxon>
        <taxon>Pseudomonadota</taxon>
        <taxon>Alphaproteobacteria</taxon>
        <taxon>Rhodobacterales</taxon>
        <taxon>Paracoccaceae</taxon>
        <taxon>Paracoccus</taxon>
    </lineage>
</organism>
<keyword evidence="3" id="KW-1185">Reference proteome</keyword>
<dbReference type="PANTHER" id="PTHR36302">
    <property type="entry name" value="BLR7088 PROTEIN"/>
    <property type="match status" value="1"/>
</dbReference>
<dbReference type="InterPro" id="IPR036182">
    <property type="entry name" value="PCuAC_sf"/>
</dbReference>
<dbReference type="SUPFAM" id="SSF110087">
    <property type="entry name" value="DR1885-like metal-binding protein"/>
    <property type="match status" value="1"/>
</dbReference>
<dbReference type="InterPro" id="IPR007410">
    <property type="entry name" value="LpqE-like"/>
</dbReference>
<dbReference type="OrthoDB" id="9796962at2"/>
<accession>A0A4U0R445</accession>
<feature type="chain" id="PRO_5020383654" evidence="1">
    <location>
        <begin position="20"/>
        <end position="158"/>
    </location>
</feature>
<name>A0A4U0R445_9RHOB</name>
<dbReference type="Proteomes" id="UP000309747">
    <property type="component" value="Unassembled WGS sequence"/>
</dbReference>
<gene>
    <name evidence="2" type="ORF">FA743_18880</name>
</gene>
<comment type="caution">
    <text evidence="2">The sequence shown here is derived from an EMBL/GenBank/DDBJ whole genome shotgun (WGS) entry which is preliminary data.</text>
</comment>
<sequence>MYRLAFAAVLTVTALPAIAEDGHDHLAEADGLRILHAWTPATAGPDALIYMEIENGSDRTLTLSGARTEGGQAARLVGFAYADGVETWQPLPDMPIAAGQDLDLTPRGLALQMSGLNDPLARGDTLPIEVMFGDLHLDVGVEVEAEDASAHSHAGHSH</sequence>
<dbReference type="Gene3D" id="2.60.40.1890">
    <property type="entry name" value="PCu(A)C copper chaperone"/>
    <property type="match status" value="1"/>
</dbReference>
<dbReference type="RefSeq" id="WP_136887623.1">
    <property type="nucleotide sequence ID" value="NZ_SUNI01000036.1"/>
</dbReference>